<reference evidence="2" key="2">
    <citation type="submission" date="2002-05" db="EMBL/GenBank/DDBJ databases">
        <title>Oryza sativa nipponbare(GA3) genomic DNA, chromosome 7, PAC clone:P0047B07.</title>
        <authorList>
            <person name="Sasaki T."/>
            <person name="Matsumoto T."/>
            <person name="Katayose Y."/>
        </authorList>
    </citation>
    <scope>NUCLEOTIDE SEQUENCE</scope>
</reference>
<dbReference type="EMBL" id="AP003833">
    <property type="protein sequence ID" value="BAC15471.1"/>
    <property type="molecule type" value="Genomic_DNA"/>
</dbReference>
<dbReference type="AlphaFoldDB" id="Q8GS57"/>
<reference evidence="1" key="1">
    <citation type="submission" date="2001-07" db="EMBL/GenBank/DDBJ databases">
        <title>Oryza sativa nipponbare(GA3) genomic DNA, chromosome 7, BAC clone:OJ1477_F01.</title>
        <authorList>
            <person name="Sasaki T."/>
            <person name="Matsumoto T."/>
            <person name="Yamamoto K."/>
        </authorList>
    </citation>
    <scope>NUCLEOTIDE SEQUENCE</scope>
</reference>
<dbReference type="Proteomes" id="UP000000763">
    <property type="component" value="Chromosome 7"/>
</dbReference>
<name>Q8GS57_ORYSJ</name>
<protein>
    <submittedName>
        <fullName evidence="1">Uncharacterized protein</fullName>
    </submittedName>
</protein>
<dbReference type="SUPFAM" id="SSF48150">
    <property type="entry name" value="DNA-glycosylase"/>
    <property type="match status" value="1"/>
</dbReference>
<dbReference type="GO" id="GO:0003824">
    <property type="term" value="F:catalytic activity"/>
    <property type="evidence" value="ECO:0007669"/>
    <property type="project" value="InterPro"/>
</dbReference>
<dbReference type="InterPro" id="IPR052054">
    <property type="entry name" value="Oxidative_DNA_repair_enzyme"/>
</dbReference>
<gene>
    <name evidence="1" type="primary">OJ1477_F01.105</name>
    <name evidence="2" type="synonym">P0047B07.126</name>
</gene>
<dbReference type="GO" id="GO:0006281">
    <property type="term" value="P:DNA repair"/>
    <property type="evidence" value="ECO:0007669"/>
    <property type="project" value="InterPro"/>
</dbReference>
<dbReference type="Gene3D" id="1.10.340.30">
    <property type="entry name" value="Hypothetical protein, domain 2"/>
    <property type="match status" value="1"/>
</dbReference>
<evidence type="ECO:0000313" key="1">
    <source>
        <dbReference type="EMBL" id="BAC15471.1"/>
    </source>
</evidence>
<evidence type="ECO:0000313" key="2">
    <source>
        <dbReference type="EMBL" id="BAD31099.1"/>
    </source>
</evidence>
<evidence type="ECO:0000313" key="3">
    <source>
        <dbReference type="Proteomes" id="UP000000763"/>
    </source>
</evidence>
<reference evidence="3" key="4">
    <citation type="journal article" date="2008" name="Nucleic Acids Res.">
        <title>The rice annotation project database (RAP-DB): 2008 update.</title>
        <authorList>
            <consortium name="The rice annotation project (RAP)"/>
        </authorList>
    </citation>
    <scope>GENOME REANNOTATION</scope>
    <source>
        <strain evidence="3">cv. Nipponbare</strain>
    </source>
</reference>
<proteinExistence type="predicted"/>
<reference evidence="3" key="3">
    <citation type="journal article" date="2005" name="Nature">
        <title>The map-based sequence of the rice genome.</title>
        <authorList>
            <consortium name="International rice genome sequencing project (IRGSP)"/>
            <person name="Matsumoto T."/>
            <person name="Wu J."/>
            <person name="Kanamori H."/>
            <person name="Katayose Y."/>
            <person name="Fujisawa M."/>
            <person name="Namiki N."/>
            <person name="Mizuno H."/>
            <person name="Yamamoto K."/>
            <person name="Antonio B.A."/>
            <person name="Baba T."/>
            <person name="Sakata K."/>
            <person name="Nagamura Y."/>
            <person name="Aoki H."/>
            <person name="Arikawa K."/>
            <person name="Arita K."/>
            <person name="Bito T."/>
            <person name="Chiden Y."/>
            <person name="Fujitsuka N."/>
            <person name="Fukunaka R."/>
            <person name="Hamada M."/>
            <person name="Harada C."/>
            <person name="Hayashi A."/>
            <person name="Hijishita S."/>
            <person name="Honda M."/>
            <person name="Hosokawa S."/>
            <person name="Ichikawa Y."/>
            <person name="Idonuma A."/>
            <person name="Iijima M."/>
            <person name="Ikeda M."/>
            <person name="Ikeno M."/>
            <person name="Ito K."/>
            <person name="Ito S."/>
            <person name="Ito T."/>
            <person name="Ito Y."/>
            <person name="Ito Y."/>
            <person name="Iwabuchi A."/>
            <person name="Kamiya K."/>
            <person name="Karasawa W."/>
            <person name="Kurita K."/>
            <person name="Katagiri S."/>
            <person name="Kikuta A."/>
            <person name="Kobayashi H."/>
            <person name="Kobayashi N."/>
            <person name="Machita K."/>
            <person name="Maehara T."/>
            <person name="Masukawa M."/>
            <person name="Mizubayashi T."/>
            <person name="Mukai Y."/>
            <person name="Nagasaki H."/>
            <person name="Nagata Y."/>
            <person name="Naito S."/>
            <person name="Nakashima M."/>
            <person name="Nakama Y."/>
            <person name="Nakamichi Y."/>
            <person name="Nakamura M."/>
            <person name="Meguro A."/>
            <person name="Negishi M."/>
            <person name="Ohta I."/>
            <person name="Ohta T."/>
            <person name="Okamoto M."/>
            <person name="Ono N."/>
            <person name="Saji S."/>
            <person name="Sakaguchi M."/>
            <person name="Sakai K."/>
            <person name="Shibata M."/>
            <person name="Shimokawa T."/>
            <person name="Song J."/>
            <person name="Takazaki Y."/>
            <person name="Terasawa K."/>
            <person name="Tsugane M."/>
            <person name="Tsuji K."/>
            <person name="Ueda S."/>
            <person name="Waki K."/>
            <person name="Yamagata H."/>
            <person name="Yamamoto M."/>
            <person name="Yamamoto S."/>
            <person name="Yamane H."/>
            <person name="Yoshiki S."/>
            <person name="Yoshihara R."/>
            <person name="Yukawa K."/>
            <person name="Zhong H."/>
            <person name="Yano M."/>
            <person name="Yuan Q."/>
            <person name="Ouyang S."/>
            <person name="Liu J."/>
            <person name="Jones K.M."/>
            <person name="Gansberger K."/>
            <person name="Moffat K."/>
            <person name="Hill J."/>
            <person name="Bera J."/>
            <person name="Fadrosh D."/>
            <person name="Jin S."/>
            <person name="Johri S."/>
            <person name="Kim M."/>
            <person name="Overton L."/>
            <person name="Reardon M."/>
            <person name="Tsitrin T."/>
            <person name="Vuong H."/>
            <person name="Weaver B."/>
            <person name="Ciecko A."/>
            <person name="Tallon L."/>
            <person name="Jackson J."/>
            <person name="Pai G."/>
            <person name="Aken S.V."/>
            <person name="Utterback T."/>
            <person name="Reidmuller S."/>
            <person name="Feldblyum T."/>
            <person name="Hsiao J."/>
            <person name="Zismann V."/>
            <person name="Iobst S."/>
            <person name="de Vazeille A.R."/>
            <person name="Buell C.R."/>
            <person name="Ying K."/>
            <person name="Li Y."/>
            <person name="Lu T."/>
            <person name="Huang Y."/>
            <person name="Zhao Q."/>
            <person name="Feng Q."/>
            <person name="Zhang L."/>
            <person name="Zhu J."/>
            <person name="Weng Q."/>
            <person name="Mu J."/>
            <person name="Lu Y."/>
            <person name="Fan D."/>
            <person name="Liu Y."/>
            <person name="Guan J."/>
            <person name="Zhang Y."/>
            <person name="Yu S."/>
            <person name="Liu X."/>
            <person name="Zhang Y."/>
            <person name="Hong G."/>
            <person name="Han B."/>
            <person name="Choisne N."/>
            <person name="Demange N."/>
            <person name="Orjeda G."/>
            <person name="Samain S."/>
            <person name="Cattolico L."/>
            <person name="Pelletier E."/>
            <person name="Couloux A."/>
            <person name="Segurens B."/>
            <person name="Wincker P."/>
            <person name="D'Hont A."/>
            <person name="Scarpelli C."/>
            <person name="Weissenbach J."/>
            <person name="Salanoubat M."/>
            <person name="Quetier F."/>
            <person name="Yu Y."/>
            <person name="Kim H.R."/>
            <person name="Rambo T."/>
            <person name="Currie J."/>
            <person name="Collura K."/>
            <person name="Luo M."/>
            <person name="Yang T."/>
            <person name="Ammiraju J.S.S."/>
            <person name="Engler F."/>
            <person name="Soderlund C."/>
            <person name="Wing R.A."/>
            <person name="Palmer L.E."/>
            <person name="de la Bastide M."/>
            <person name="Spiegel L."/>
            <person name="Nascimento L."/>
            <person name="Zutavern T."/>
            <person name="O'Shaughnessy A."/>
            <person name="Dike S."/>
            <person name="Dedhia N."/>
            <person name="Preston R."/>
            <person name="Balija V."/>
            <person name="McCombie W.R."/>
            <person name="Chow T."/>
            <person name="Chen H."/>
            <person name="Chung M."/>
            <person name="Chen C."/>
            <person name="Shaw J."/>
            <person name="Wu H."/>
            <person name="Hsiao K."/>
            <person name="Chao Y."/>
            <person name="Chu M."/>
            <person name="Cheng C."/>
            <person name="Hour A."/>
            <person name="Lee P."/>
            <person name="Lin S."/>
            <person name="Lin Y."/>
            <person name="Liou J."/>
            <person name="Liu S."/>
            <person name="Hsing Y."/>
            <person name="Raghuvanshi S."/>
            <person name="Mohanty A."/>
            <person name="Bharti A.K."/>
            <person name="Gaur A."/>
            <person name="Gupta V."/>
            <person name="Kumar D."/>
            <person name="Ravi V."/>
            <person name="Vij S."/>
            <person name="Kapur A."/>
            <person name="Khurana P."/>
            <person name="Khurana P."/>
            <person name="Khurana J.P."/>
            <person name="Tyagi A.K."/>
            <person name="Gaikwad K."/>
            <person name="Singh A."/>
            <person name="Dalal V."/>
            <person name="Srivastava S."/>
            <person name="Dixit A."/>
            <person name="Pal A.K."/>
            <person name="Ghazi I.A."/>
            <person name="Yadav M."/>
            <person name="Pandit A."/>
            <person name="Bhargava A."/>
            <person name="Sureshbabu K."/>
            <person name="Batra K."/>
            <person name="Sharma T.R."/>
            <person name="Mohapatra T."/>
            <person name="Singh N.K."/>
            <person name="Messing J."/>
            <person name="Nelson A.B."/>
            <person name="Fuks G."/>
            <person name="Kavchok S."/>
            <person name="Keizer G."/>
            <person name="Linton E."/>
            <person name="Llaca V."/>
            <person name="Song R."/>
            <person name="Tanyolac B."/>
            <person name="Young S."/>
            <person name="Ho-Il K."/>
            <person name="Hahn J.H."/>
            <person name="Sangsakoo G."/>
            <person name="Vanavichit A."/>
            <person name="de Mattos Luiz.A.T."/>
            <person name="Zimmer P.D."/>
            <person name="Malone G."/>
            <person name="Dellagostin O."/>
            <person name="de Oliveira A.C."/>
            <person name="Bevan M."/>
            <person name="Bancroft I."/>
            <person name="Minx P."/>
            <person name="Cordum H."/>
            <person name="Wilson R."/>
            <person name="Cheng Z."/>
            <person name="Jin W."/>
            <person name="Jiang J."/>
            <person name="Leong S.A."/>
            <person name="Iwama H."/>
            <person name="Gojobori T."/>
            <person name="Itoh T."/>
            <person name="Niimura Y."/>
            <person name="Fujii Y."/>
            <person name="Habara T."/>
            <person name="Sakai H."/>
            <person name="Sato Y."/>
            <person name="Wilson G."/>
            <person name="Kumar K."/>
            <person name="McCouch S."/>
            <person name="Juretic N."/>
            <person name="Hoen D."/>
            <person name="Wright S."/>
            <person name="Bruskiewich R."/>
            <person name="Bureau T."/>
            <person name="Miyao A."/>
            <person name="Hirochika H."/>
            <person name="Nishikawa T."/>
            <person name="Kadowaki K."/>
            <person name="Sugiura M."/>
            <person name="Burr B."/>
            <person name="Sasaki T."/>
        </authorList>
    </citation>
    <scope>NUCLEOTIDE SEQUENCE [LARGE SCALE GENOMIC DNA]</scope>
    <source>
        <strain evidence="3">cv. Nipponbare</strain>
    </source>
</reference>
<accession>Q8GS57</accession>
<organism evidence="1 3">
    <name type="scientific">Oryza sativa subsp. japonica</name>
    <name type="common">Rice</name>
    <dbReference type="NCBI Taxonomy" id="39947"/>
    <lineage>
        <taxon>Eukaryota</taxon>
        <taxon>Viridiplantae</taxon>
        <taxon>Streptophyta</taxon>
        <taxon>Embryophyta</taxon>
        <taxon>Tracheophyta</taxon>
        <taxon>Spermatophyta</taxon>
        <taxon>Magnoliopsida</taxon>
        <taxon>Liliopsida</taxon>
        <taxon>Poales</taxon>
        <taxon>Poaceae</taxon>
        <taxon>BOP clade</taxon>
        <taxon>Oryzoideae</taxon>
        <taxon>Oryzeae</taxon>
        <taxon>Oryzinae</taxon>
        <taxon>Oryza</taxon>
        <taxon>Oryza sativa</taxon>
    </lineage>
</organism>
<dbReference type="EMBL" id="AP005184">
    <property type="protein sequence ID" value="BAD31099.1"/>
    <property type="molecule type" value="Genomic_DNA"/>
</dbReference>
<dbReference type="PANTHER" id="PTHR10242:SF4">
    <property type="entry name" value="OS07G0657600 PROTEIN"/>
    <property type="match status" value="1"/>
</dbReference>
<dbReference type="PANTHER" id="PTHR10242">
    <property type="entry name" value="8-OXOGUANINE DNA GLYCOSYLASE"/>
    <property type="match status" value="1"/>
</dbReference>
<sequence>MPSPEGGDPAAARRVAVELELELPLGGAPPYPGAAPFDLEAAVCSHGLFMMAPNRWDPASRALVRPLRLASDRAASVAVRVSRHPARPSDALLVSVLGAPDDDALSPLDQTSILEQVRRMLRLDEEDGRAVAEFQAMHAVAREVGFGRIFRSPTLFEDMIKCILLCNCQFSLPLPLPSLASTSMRNSDTNMSRYLGIAIFHLHSTVLFNCRWTRTLSMSTALCELQLELRSSSSTENFQSRTPPIRECKRKRSNKRNVRVKLETKFNEDKMVCLEDPNLATNTANENLFSLPSSANETGNTSEVSLDHSELKLRYELCLEDCGGDFPTPEELANLDEDFLAKRCNLGYRARRIVMLARSIVEGKICLQKLEEIRKMSVPTVEGLSTTPSTYDRLNEELSTISGFGPFTRANVLMCMGFFHMIPADTETIRHLKQFHKRASTISSVQKELDNIYGKYAPFQFLAYWCELWGFYNKQFGIISDMEPINYRLFTASKLKKSNCQ</sequence>
<dbReference type="InterPro" id="IPR011257">
    <property type="entry name" value="DNA_glycosylase"/>
</dbReference>